<dbReference type="EMBL" id="CP002408">
    <property type="protein sequence ID" value="AFU59940.1"/>
    <property type="molecule type" value="Genomic_DNA"/>
</dbReference>
<dbReference type="AlphaFoldDB" id="K0IIY0"/>
<dbReference type="KEGG" id="nga:Ngar_c30240"/>
<gene>
    <name evidence="1" type="ordered locus">Ngar_c30240</name>
</gene>
<evidence type="ECO:0000313" key="2">
    <source>
        <dbReference type="Proteomes" id="UP000008037"/>
    </source>
</evidence>
<sequence length="67" mass="7810">MHTQNETEPQVAKVFNNAVAIQCAGYSTKRFVVVALERRDLEGFVQYRNDFVKVAAERDDRIIMFWS</sequence>
<dbReference type="BioCyc" id="CNIT1237085:G1324-3024-MONOMER"/>
<proteinExistence type="predicted"/>
<evidence type="ECO:0000313" key="1">
    <source>
        <dbReference type="EMBL" id="AFU59940.1"/>
    </source>
</evidence>
<reference evidence="1 2" key="1">
    <citation type="journal article" date="2012" name="Environ. Microbiol.">
        <title>The genome of the ammonia-oxidizing Candidatus Nitrososphaera gargensis: insights into metabolic versatility and environmental adaptations.</title>
        <authorList>
            <person name="Spang A."/>
            <person name="Poehlein A."/>
            <person name="Offre P."/>
            <person name="Zumbragel S."/>
            <person name="Haider S."/>
            <person name="Rychlik N."/>
            <person name="Nowka B."/>
            <person name="Schmeisser C."/>
            <person name="Lebedeva E.V."/>
            <person name="Rattei T."/>
            <person name="Bohm C."/>
            <person name="Schmid M."/>
            <person name="Galushko A."/>
            <person name="Hatzenpichler R."/>
            <person name="Weinmaier T."/>
            <person name="Daniel R."/>
            <person name="Schleper C."/>
            <person name="Spieck E."/>
            <person name="Streit W."/>
            <person name="Wagner M."/>
        </authorList>
    </citation>
    <scope>NUCLEOTIDE SEQUENCE [LARGE SCALE GENOMIC DNA]</scope>
    <source>
        <strain evidence="2">Ga9.2</strain>
    </source>
</reference>
<accession>K0IIY0</accession>
<name>K0IIY0_NITGG</name>
<dbReference type="InParanoid" id="K0IIY0"/>
<protein>
    <submittedName>
        <fullName evidence="1">Uncharacterized protein</fullName>
    </submittedName>
</protein>
<dbReference type="HOGENOM" id="CLU_2802403_0_0_2"/>
<organism evidence="1 2">
    <name type="scientific">Nitrososphaera gargensis (strain Ga9.2)</name>
    <dbReference type="NCBI Taxonomy" id="1237085"/>
    <lineage>
        <taxon>Archaea</taxon>
        <taxon>Nitrososphaerota</taxon>
        <taxon>Nitrososphaeria</taxon>
        <taxon>Nitrososphaerales</taxon>
        <taxon>Nitrososphaeraceae</taxon>
        <taxon>Nitrososphaera</taxon>
    </lineage>
</organism>
<dbReference type="Proteomes" id="UP000008037">
    <property type="component" value="Chromosome"/>
</dbReference>
<keyword evidence="2" id="KW-1185">Reference proteome</keyword>